<feature type="transmembrane region" description="Helical" evidence="1">
    <location>
        <begin position="147"/>
        <end position="169"/>
    </location>
</feature>
<evidence type="ECO:0000256" key="1">
    <source>
        <dbReference type="SAM" id="Phobius"/>
    </source>
</evidence>
<gene>
    <name evidence="3" type="ORF">DWY99_06390</name>
</gene>
<sequence length="378" mass="39045">MKKGRLVFAAVAATLAAAGILCFPGQCAQGAKRGLSFCGNILIPSIFPFLVLSVFVVKSGVSKALSRLLDPVTKRLFRLPGSAGATVLIGLTGGYPSGARGIKALLDSGEITQKQARRMLCFTVGAGPAFVISVTGSGLLGSVQTGIILFISQLSAALVLGILVGLFAMGDEAPAEARGGAPSASMPVSSALVESVSDGASSMISMCSFVILFSALLVILDQSGISSFLKEAFSSFGLPDRIASSLVPVLLEVTTGSTAAAAAGAGAPFLSFALGWAGLCVDFQIFSMLRSVSFSKAVFLLFRLFHGLLSALFTVIGLHFFPITEPVFFSTGQSLSGGLALRADGGLLLLLLCVVFLLSLQVKNVTMKKRKNSWSDSL</sequence>
<evidence type="ECO:0000313" key="3">
    <source>
        <dbReference type="EMBL" id="RGQ41257.1"/>
    </source>
</evidence>
<feature type="transmembrane region" description="Helical" evidence="1">
    <location>
        <begin position="200"/>
        <end position="220"/>
    </location>
</feature>
<feature type="transmembrane region" description="Helical" evidence="1">
    <location>
        <begin position="269"/>
        <end position="289"/>
    </location>
</feature>
<feature type="transmembrane region" description="Helical" evidence="1">
    <location>
        <begin position="116"/>
        <end position="140"/>
    </location>
</feature>
<name>A0A412AXV8_9FIRM</name>
<dbReference type="InterPro" id="IPR011642">
    <property type="entry name" value="Gate_dom"/>
</dbReference>
<feature type="transmembrane region" description="Helical" evidence="1">
    <location>
        <begin position="76"/>
        <end position="96"/>
    </location>
</feature>
<dbReference type="AlphaFoldDB" id="A0A412AXV8"/>
<protein>
    <submittedName>
        <fullName evidence="3">Sporulation protein</fullName>
    </submittedName>
</protein>
<comment type="caution">
    <text evidence="3">The sequence shown here is derived from an EMBL/GenBank/DDBJ whole genome shotgun (WGS) entry which is preliminary data.</text>
</comment>
<organism evidence="3 4">
    <name type="scientific">[Clostridium] leptum</name>
    <dbReference type="NCBI Taxonomy" id="1535"/>
    <lineage>
        <taxon>Bacteria</taxon>
        <taxon>Bacillati</taxon>
        <taxon>Bacillota</taxon>
        <taxon>Clostridia</taxon>
        <taxon>Eubacteriales</taxon>
        <taxon>Oscillospiraceae</taxon>
        <taxon>Oscillospiraceae incertae sedis</taxon>
    </lineage>
</organism>
<proteinExistence type="predicted"/>
<dbReference type="EMBL" id="QRTC01000020">
    <property type="protein sequence ID" value="RGQ41257.1"/>
    <property type="molecule type" value="Genomic_DNA"/>
</dbReference>
<keyword evidence="1" id="KW-0812">Transmembrane</keyword>
<reference evidence="3 4" key="1">
    <citation type="submission" date="2018-08" db="EMBL/GenBank/DDBJ databases">
        <title>A genome reference for cultivated species of the human gut microbiota.</title>
        <authorList>
            <person name="Zou Y."/>
            <person name="Xue W."/>
            <person name="Luo G."/>
        </authorList>
    </citation>
    <scope>NUCLEOTIDE SEQUENCE [LARGE SCALE GENOMIC DNA]</scope>
    <source>
        <strain evidence="3 4">AF28-26</strain>
    </source>
</reference>
<feature type="transmembrane region" description="Helical" evidence="1">
    <location>
        <begin position="341"/>
        <end position="360"/>
    </location>
</feature>
<feature type="transmembrane region" description="Helical" evidence="1">
    <location>
        <begin position="301"/>
        <end position="321"/>
    </location>
</feature>
<feature type="domain" description="Nucleoside transporter/FeoB GTPase Gate" evidence="2">
    <location>
        <begin position="42"/>
        <end position="132"/>
    </location>
</feature>
<keyword evidence="1" id="KW-0472">Membrane</keyword>
<keyword evidence="1" id="KW-1133">Transmembrane helix</keyword>
<feature type="transmembrane region" description="Helical" evidence="1">
    <location>
        <begin position="34"/>
        <end position="56"/>
    </location>
</feature>
<accession>A0A412AXV8</accession>
<dbReference type="Proteomes" id="UP000284751">
    <property type="component" value="Unassembled WGS sequence"/>
</dbReference>
<dbReference type="Pfam" id="PF07670">
    <property type="entry name" value="Gate"/>
    <property type="match status" value="1"/>
</dbReference>
<evidence type="ECO:0000313" key="4">
    <source>
        <dbReference type="Proteomes" id="UP000284751"/>
    </source>
</evidence>
<evidence type="ECO:0000259" key="2">
    <source>
        <dbReference type="Pfam" id="PF07670"/>
    </source>
</evidence>